<dbReference type="Proteomes" id="UP000054324">
    <property type="component" value="Unassembled WGS sequence"/>
</dbReference>
<evidence type="ECO:0000313" key="3">
    <source>
        <dbReference type="Proteomes" id="UP000054324"/>
    </source>
</evidence>
<dbReference type="KEGG" id="ovi:T265_12981"/>
<dbReference type="AlphaFoldDB" id="A0A074ZWB2"/>
<dbReference type="EMBL" id="KL596646">
    <property type="protein sequence ID" value="KER31426.1"/>
    <property type="molecule type" value="Genomic_DNA"/>
</dbReference>
<dbReference type="GeneID" id="20327149"/>
<proteinExistence type="predicted"/>
<evidence type="ECO:0000256" key="1">
    <source>
        <dbReference type="SAM" id="MobiDB-lite"/>
    </source>
</evidence>
<protein>
    <submittedName>
        <fullName evidence="2">Uncharacterized protein</fullName>
    </submittedName>
</protein>
<dbReference type="CTD" id="20327149"/>
<sequence>LNKQKEISRPEYINASSLQKHDQEGHQFHCGSIRLLSQARAKKERKSMEAQYYTEEAIYKVSETDPFPTIKNKKTPKPGSSGVAFANHEKSRKARFKRTNHSDRGCTQSINQCTKLIGGPKMRHKRAQTNMRYPLNCVLIMPPRMMTKHFFNEKRTRTYGCVAFHRRCHQQTHRNRSNLAATKSERTPEPQSLEVQKQPDEELVGEGGMHHSNGHSNGLEEAPNQSTKSTGRSRESK</sequence>
<keyword evidence="3" id="KW-1185">Reference proteome</keyword>
<feature type="region of interest" description="Disordered" evidence="1">
    <location>
        <begin position="169"/>
        <end position="237"/>
    </location>
</feature>
<gene>
    <name evidence="2" type="ORF">T265_12981</name>
</gene>
<dbReference type="RefSeq" id="XP_009164859.1">
    <property type="nucleotide sequence ID" value="XM_009166595.1"/>
</dbReference>
<accession>A0A074ZWB2</accession>
<reference evidence="2 3" key="1">
    <citation type="submission" date="2013-11" db="EMBL/GenBank/DDBJ databases">
        <title>Opisthorchis viverrini - life in the bile duct.</title>
        <authorList>
            <person name="Young N.D."/>
            <person name="Nagarajan N."/>
            <person name="Lin S.J."/>
            <person name="Korhonen P.K."/>
            <person name="Jex A.R."/>
            <person name="Hall R.S."/>
            <person name="Safavi-Hemami H."/>
            <person name="Kaewkong W."/>
            <person name="Bertrand D."/>
            <person name="Gao S."/>
            <person name="Seet Q."/>
            <person name="Wongkham S."/>
            <person name="Teh B.T."/>
            <person name="Wongkham C."/>
            <person name="Intapan P.M."/>
            <person name="Maleewong W."/>
            <person name="Yang X."/>
            <person name="Hu M."/>
            <person name="Wang Z."/>
            <person name="Hofmann A."/>
            <person name="Sternberg P.W."/>
            <person name="Tan P."/>
            <person name="Wang J."/>
            <person name="Gasser R.B."/>
        </authorList>
    </citation>
    <scope>NUCLEOTIDE SEQUENCE [LARGE SCALE GENOMIC DNA]</scope>
</reference>
<organism evidence="2 3">
    <name type="scientific">Opisthorchis viverrini</name>
    <name type="common">Southeast Asian liver fluke</name>
    <dbReference type="NCBI Taxonomy" id="6198"/>
    <lineage>
        <taxon>Eukaryota</taxon>
        <taxon>Metazoa</taxon>
        <taxon>Spiralia</taxon>
        <taxon>Lophotrochozoa</taxon>
        <taxon>Platyhelminthes</taxon>
        <taxon>Trematoda</taxon>
        <taxon>Digenea</taxon>
        <taxon>Opisthorchiida</taxon>
        <taxon>Opisthorchiata</taxon>
        <taxon>Opisthorchiidae</taxon>
        <taxon>Opisthorchis</taxon>
    </lineage>
</organism>
<evidence type="ECO:0000313" key="2">
    <source>
        <dbReference type="EMBL" id="KER31426.1"/>
    </source>
</evidence>
<feature type="region of interest" description="Disordered" evidence="1">
    <location>
        <begin position="69"/>
        <end position="105"/>
    </location>
</feature>
<feature type="non-terminal residue" evidence="2">
    <location>
        <position position="1"/>
    </location>
</feature>
<feature type="compositionally biased region" description="Basic residues" evidence="1">
    <location>
        <begin position="90"/>
        <end position="99"/>
    </location>
</feature>
<name>A0A074ZWB2_OPIVI</name>